<gene>
    <name evidence="4" type="ORF">MMUR_33760</name>
</gene>
<dbReference type="InterPro" id="IPR036188">
    <property type="entry name" value="FAD/NAD-bd_sf"/>
</dbReference>
<evidence type="ECO:0000256" key="2">
    <source>
        <dbReference type="ARBA" id="ARBA00022827"/>
    </source>
</evidence>
<dbReference type="Proteomes" id="UP000465241">
    <property type="component" value="Unassembled WGS sequence"/>
</dbReference>
<dbReference type="InterPro" id="IPR050641">
    <property type="entry name" value="RIFMO-like"/>
</dbReference>
<keyword evidence="1" id="KW-0285">Flavoprotein</keyword>
<comment type="caution">
    <text evidence="4">The sequence shown here is derived from an EMBL/GenBank/DDBJ whole genome shotgun (WGS) entry which is preliminary data.</text>
</comment>
<evidence type="ECO:0000313" key="5">
    <source>
        <dbReference type="Proteomes" id="UP000465241"/>
    </source>
</evidence>
<dbReference type="PRINTS" id="PR00420">
    <property type="entry name" value="RNGMNOXGNASE"/>
</dbReference>
<dbReference type="Gene3D" id="3.50.50.60">
    <property type="entry name" value="FAD/NAD(P)-binding domain"/>
    <property type="match status" value="1"/>
</dbReference>
<accession>A0A7I9WPF2</accession>
<organism evidence="4 5">
    <name type="scientific">Mycolicibacterium murale</name>
    <dbReference type="NCBI Taxonomy" id="182220"/>
    <lineage>
        <taxon>Bacteria</taxon>
        <taxon>Bacillati</taxon>
        <taxon>Actinomycetota</taxon>
        <taxon>Actinomycetes</taxon>
        <taxon>Mycobacteriales</taxon>
        <taxon>Mycobacteriaceae</taxon>
        <taxon>Mycolicibacterium</taxon>
    </lineage>
</organism>
<keyword evidence="2" id="KW-0274">FAD</keyword>
<dbReference type="EMBL" id="BLKT01000003">
    <property type="protein sequence ID" value="GFG59240.1"/>
    <property type="molecule type" value="Genomic_DNA"/>
</dbReference>
<dbReference type="InterPro" id="IPR002938">
    <property type="entry name" value="FAD-bd"/>
</dbReference>
<evidence type="ECO:0000256" key="1">
    <source>
        <dbReference type="ARBA" id="ARBA00022630"/>
    </source>
</evidence>
<dbReference type="Pfam" id="PF01494">
    <property type="entry name" value="FAD_binding_3"/>
    <property type="match status" value="1"/>
</dbReference>
<dbReference type="GO" id="GO:0071949">
    <property type="term" value="F:FAD binding"/>
    <property type="evidence" value="ECO:0007669"/>
    <property type="project" value="InterPro"/>
</dbReference>
<reference evidence="4 5" key="1">
    <citation type="journal article" date="2019" name="Emerg. Microbes Infect.">
        <title>Comprehensive subspecies identification of 175 nontuberculous mycobacteria species based on 7547 genomic profiles.</title>
        <authorList>
            <person name="Matsumoto Y."/>
            <person name="Kinjo T."/>
            <person name="Motooka D."/>
            <person name="Nabeya D."/>
            <person name="Jung N."/>
            <person name="Uechi K."/>
            <person name="Horii T."/>
            <person name="Iida T."/>
            <person name="Fujita J."/>
            <person name="Nakamura S."/>
        </authorList>
    </citation>
    <scope>NUCLEOTIDE SEQUENCE [LARGE SCALE GENOMIC DNA]</scope>
    <source>
        <strain evidence="4 5">JCM 13392</strain>
    </source>
</reference>
<dbReference type="PANTHER" id="PTHR43004:SF6">
    <property type="entry name" value="FAD_NAD(P)-BINDING OXIDOREDUCTASE FAMILY PROTEIN"/>
    <property type="match status" value="1"/>
</dbReference>
<keyword evidence="4" id="KW-0560">Oxidoreductase</keyword>
<dbReference type="PANTHER" id="PTHR43004">
    <property type="entry name" value="TRK SYSTEM POTASSIUM UPTAKE PROTEIN"/>
    <property type="match status" value="1"/>
</dbReference>
<evidence type="ECO:0000259" key="3">
    <source>
        <dbReference type="Pfam" id="PF01494"/>
    </source>
</evidence>
<keyword evidence="4" id="KW-0503">Monooxygenase</keyword>
<dbReference type="GO" id="GO:0006744">
    <property type="term" value="P:ubiquinone biosynthetic process"/>
    <property type="evidence" value="ECO:0007669"/>
    <property type="project" value="TreeGrafter"/>
</dbReference>
<dbReference type="GO" id="GO:0016709">
    <property type="term" value="F:oxidoreductase activity, acting on paired donors, with incorporation or reduction of molecular oxygen, NAD(P)H as one donor, and incorporation of one atom of oxygen"/>
    <property type="evidence" value="ECO:0007669"/>
    <property type="project" value="UniProtKB-ARBA"/>
</dbReference>
<evidence type="ECO:0000313" key="4">
    <source>
        <dbReference type="EMBL" id="GFG59240.1"/>
    </source>
</evidence>
<sequence length="588" mass="63368">MADLEVPVLIVGGGGCGLSASIFLSELGVESLLVERHADTAHLPKAHYLNQRTMEIYRQYGLDEAVYDAGAMPEQFGAVRWTTSLGGDGPLDRRVFHTMDAFGGGSLAETYAADSPATSSNLPQLRLEPILKRHAETRAPGRVGFQHELLTITQDGSGVVATVQDRASSTVYEVRAQYVIAADGGKTVGEQVGVTLQGQSGLLDMVGCHFKADLSDYVDECCLITWFIDPDGAGAWGSGGLVPMGPTWGRHSEEWQLSFAFAPGDPERFDEDMIVPRLKELLRLPDLDIEVLCVSHWVLEGVLADRYQVGRVFLAGDAAHRHPPTTGLGLNTAIQDAHNLAWKLAAVLNEQAAPALLDSYEAERQPVGARNVDWAMFTFMNHLVIDAGLGLMPGQSAGGNRLAMEAFFAEGPLGETRRARAAEVIRTQRTEFQAHDLELGFRYDDGAIVPDGSEPPQSDPMGTHYLPTTRPGHRLPHAWLQHQSKRFSTHDLAARHGFILITDSEGSSAWTAAAEAVSAKLNVAVSVAAIGDGCDYADIDGAWSRVREIGPGGAVLVRPDNHVAYRSATLVDEPADALLQALSTVLSR</sequence>
<dbReference type="RefSeq" id="WP_193489818.1">
    <property type="nucleotide sequence ID" value="NZ_BAAAMC010000057.1"/>
</dbReference>
<dbReference type="Gene3D" id="3.40.30.120">
    <property type="match status" value="1"/>
</dbReference>
<dbReference type="Gene3D" id="3.30.9.10">
    <property type="entry name" value="D-Amino Acid Oxidase, subunit A, domain 2"/>
    <property type="match status" value="1"/>
</dbReference>
<feature type="domain" description="FAD-binding" evidence="3">
    <location>
        <begin position="5"/>
        <end position="375"/>
    </location>
</feature>
<proteinExistence type="predicted"/>
<dbReference type="Pfam" id="PF21274">
    <property type="entry name" value="Rng_hyd_C"/>
    <property type="match status" value="1"/>
</dbReference>
<dbReference type="AlphaFoldDB" id="A0A7I9WPF2"/>
<name>A0A7I9WPF2_9MYCO</name>
<protein>
    <submittedName>
        <fullName evidence="4">2,4-dichlorophenol 6-monooxygenase</fullName>
    </submittedName>
</protein>
<dbReference type="SUPFAM" id="SSF51905">
    <property type="entry name" value="FAD/NAD(P)-binding domain"/>
    <property type="match status" value="1"/>
</dbReference>
<keyword evidence="5" id="KW-1185">Reference proteome</keyword>